<proteinExistence type="predicted"/>
<evidence type="ECO:0000313" key="2">
    <source>
        <dbReference type="EMBL" id="KAK4426582.1"/>
    </source>
</evidence>
<feature type="region of interest" description="Disordered" evidence="1">
    <location>
        <begin position="1"/>
        <end position="53"/>
    </location>
</feature>
<protein>
    <submittedName>
        <fullName evidence="2">Uncharacterized protein</fullName>
    </submittedName>
</protein>
<name>A0AAE1YAU2_9LAMI</name>
<evidence type="ECO:0000313" key="3">
    <source>
        <dbReference type="Proteomes" id="UP001293254"/>
    </source>
</evidence>
<feature type="compositionally biased region" description="Basic and acidic residues" evidence="1">
    <location>
        <begin position="25"/>
        <end position="39"/>
    </location>
</feature>
<comment type="caution">
    <text evidence="2">The sequence shown here is derived from an EMBL/GenBank/DDBJ whole genome shotgun (WGS) entry which is preliminary data.</text>
</comment>
<feature type="compositionally biased region" description="Basic and acidic residues" evidence="1">
    <location>
        <begin position="1"/>
        <end position="15"/>
    </location>
</feature>
<dbReference type="AlphaFoldDB" id="A0AAE1YAU2"/>
<gene>
    <name evidence="2" type="ORF">Salat_1426800</name>
</gene>
<reference evidence="2" key="1">
    <citation type="submission" date="2020-06" db="EMBL/GenBank/DDBJ databases">
        <authorList>
            <person name="Li T."/>
            <person name="Hu X."/>
            <person name="Zhang T."/>
            <person name="Song X."/>
            <person name="Zhang H."/>
            <person name="Dai N."/>
            <person name="Sheng W."/>
            <person name="Hou X."/>
            <person name="Wei L."/>
        </authorList>
    </citation>
    <scope>NUCLEOTIDE SEQUENCE</scope>
    <source>
        <strain evidence="2">3651</strain>
        <tissue evidence="2">Leaf</tissue>
    </source>
</reference>
<reference evidence="2" key="2">
    <citation type="journal article" date="2024" name="Plant">
        <title>Genomic evolution and insights into agronomic trait innovations of Sesamum species.</title>
        <authorList>
            <person name="Miao H."/>
            <person name="Wang L."/>
            <person name="Qu L."/>
            <person name="Liu H."/>
            <person name="Sun Y."/>
            <person name="Le M."/>
            <person name="Wang Q."/>
            <person name="Wei S."/>
            <person name="Zheng Y."/>
            <person name="Lin W."/>
            <person name="Duan Y."/>
            <person name="Cao H."/>
            <person name="Xiong S."/>
            <person name="Wang X."/>
            <person name="Wei L."/>
            <person name="Li C."/>
            <person name="Ma Q."/>
            <person name="Ju M."/>
            <person name="Zhao R."/>
            <person name="Li G."/>
            <person name="Mu C."/>
            <person name="Tian Q."/>
            <person name="Mei H."/>
            <person name="Zhang T."/>
            <person name="Gao T."/>
            <person name="Zhang H."/>
        </authorList>
    </citation>
    <scope>NUCLEOTIDE SEQUENCE</scope>
    <source>
        <strain evidence="2">3651</strain>
    </source>
</reference>
<accession>A0AAE1YAU2</accession>
<dbReference type="EMBL" id="JACGWO010000005">
    <property type="protein sequence ID" value="KAK4426582.1"/>
    <property type="molecule type" value="Genomic_DNA"/>
</dbReference>
<evidence type="ECO:0000256" key="1">
    <source>
        <dbReference type="SAM" id="MobiDB-lite"/>
    </source>
</evidence>
<keyword evidence="3" id="KW-1185">Reference proteome</keyword>
<organism evidence="2 3">
    <name type="scientific">Sesamum alatum</name>
    <dbReference type="NCBI Taxonomy" id="300844"/>
    <lineage>
        <taxon>Eukaryota</taxon>
        <taxon>Viridiplantae</taxon>
        <taxon>Streptophyta</taxon>
        <taxon>Embryophyta</taxon>
        <taxon>Tracheophyta</taxon>
        <taxon>Spermatophyta</taxon>
        <taxon>Magnoliopsida</taxon>
        <taxon>eudicotyledons</taxon>
        <taxon>Gunneridae</taxon>
        <taxon>Pentapetalae</taxon>
        <taxon>asterids</taxon>
        <taxon>lamiids</taxon>
        <taxon>Lamiales</taxon>
        <taxon>Pedaliaceae</taxon>
        <taxon>Sesamum</taxon>
    </lineage>
</organism>
<dbReference type="Proteomes" id="UP001293254">
    <property type="component" value="Unassembled WGS sequence"/>
</dbReference>
<sequence>MSNRESDSNGKERRTWGTIRWPRGTNRDAKNLPHGEKFPSSKNMGGRGGEVMPSASPAIQAEAMPWPSSGRGISPRLGGGGAYCLSLVCRIRLLSRSIFLRGV</sequence>